<feature type="transmembrane region" description="Helical" evidence="1">
    <location>
        <begin position="367"/>
        <end position="387"/>
    </location>
</feature>
<feature type="transmembrane region" description="Helical" evidence="1">
    <location>
        <begin position="214"/>
        <end position="235"/>
    </location>
</feature>
<keyword evidence="3" id="KW-1185">Reference proteome</keyword>
<accession>A0A8J2LCF0</accession>
<feature type="transmembrane region" description="Helical" evidence="1">
    <location>
        <begin position="121"/>
        <end position="144"/>
    </location>
</feature>
<feature type="transmembrane region" description="Helical" evidence="1">
    <location>
        <begin position="156"/>
        <end position="178"/>
    </location>
</feature>
<organism evidence="2 3">
    <name type="scientific">Allacma fusca</name>
    <dbReference type="NCBI Taxonomy" id="39272"/>
    <lineage>
        <taxon>Eukaryota</taxon>
        <taxon>Metazoa</taxon>
        <taxon>Ecdysozoa</taxon>
        <taxon>Arthropoda</taxon>
        <taxon>Hexapoda</taxon>
        <taxon>Collembola</taxon>
        <taxon>Symphypleona</taxon>
        <taxon>Sminthuridae</taxon>
        <taxon>Allacma</taxon>
    </lineage>
</organism>
<comment type="caution">
    <text evidence="2">The sequence shown here is derived from an EMBL/GenBank/DDBJ whole genome shotgun (WGS) entry which is preliminary data.</text>
</comment>
<sequence length="464" mass="53432">MGLPPSYSSKKMSHKMFHLVKNNSKFFSARSGKNKVLSSRLKQVVLDVAIFEEGEENFIPRPSLESLKSHPGLKLITKKDFRINFKILRIFSALGLIPVEIDPETWNIRWHRSALRRWLNNFYLMIWVLHSALCSVRLLSFFYFKFGSGKGGTLDDIPCPILCILASGLAFYTNYIFFWSENRNFNLNGYNEGLNLYRDGCRTMPWSRYSRQDVLLVILVPILLVVPAFHMGIFLTEPTGFNFVYNYIPNFLHDSTLWFIVCALTEFFIVLIWVSPAMLAQLGEMSTFICFDAYLRCAILDIRTQSVMQPSIGAKVRRGYRILREFQMYMQDLNIMTQGVLFVAKETLLISSIILGFFGIRFMHKNWIMGGLFLGIFFAVFIVYPIVNERAFLIPTLTKMYKHEISICALGLPPGRRKRILKSVHAVQHVGVKVGSFGALDRFSVFCFLQFVIARIADLLVSFP</sequence>
<keyword evidence="1" id="KW-0812">Transmembrane</keyword>
<feature type="transmembrane region" description="Helical" evidence="1">
    <location>
        <begin position="335"/>
        <end position="360"/>
    </location>
</feature>
<feature type="transmembrane region" description="Helical" evidence="1">
    <location>
        <begin position="256"/>
        <end position="275"/>
    </location>
</feature>
<protein>
    <submittedName>
        <fullName evidence="2">Uncharacterized protein</fullName>
    </submittedName>
</protein>
<evidence type="ECO:0000313" key="3">
    <source>
        <dbReference type="Proteomes" id="UP000708208"/>
    </source>
</evidence>
<dbReference type="AlphaFoldDB" id="A0A8J2LCF0"/>
<keyword evidence="1" id="KW-0472">Membrane</keyword>
<dbReference type="Proteomes" id="UP000708208">
    <property type="component" value="Unassembled WGS sequence"/>
</dbReference>
<keyword evidence="1" id="KW-1133">Transmembrane helix</keyword>
<gene>
    <name evidence="2" type="ORF">AFUS01_LOCUS39313</name>
</gene>
<name>A0A8J2LCF0_9HEXA</name>
<evidence type="ECO:0000256" key="1">
    <source>
        <dbReference type="SAM" id="Phobius"/>
    </source>
</evidence>
<dbReference type="EMBL" id="CAJVCH010551513">
    <property type="protein sequence ID" value="CAG7829451.1"/>
    <property type="molecule type" value="Genomic_DNA"/>
</dbReference>
<evidence type="ECO:0000313" key="2">
    <source>
        <dbReference type="EMBL" id="CAG7829451.1"/>
    </source>
</evidence>
<proteinExistence type="predicted"/>
<reference evidence="2" key="1">
    <citation type="submission" date="2021-06" db="EMBL/GenBank/DDBJ databases">
        <authorList>
            <person name="Hodson N. C."/>
            <person name="Mongue J. A."/>
            <person name="Jaron S. K."/>
        </authorList>
    </citation>
    <scope>NUCLEOTIDE SEQUENCE</scope>
</reference>